<keyword evidence="4 9" id="KW-0812">Transmembrane</keyword>
<comment type="caution">
    <text evidence="10">The sequence shown here is derived from an EMBL/GenBank/DDBJ whole genome shotgun (WGS) entry which is preliminary data.</text>
</comment>
<evidence type="ECO:0000256" key="5">
    <source>
        <dbReference type="ARBA" id="ARBA00022970"/>
    </source>
</evidence>
<feature type="transmembrane region" description="Helical" evidence="9">
    <location>
        <begin position="90"/>
        <end position="112"/>
    </location>
</feature>
<dbReference type="PANTHER" id="PTHR11795:SF452">
    <property type="entry name" value="ABC TRANSPORTER PERMEASE PROTEIN"/>
    <property type="match status" value="1"/>
</dbReference>
<feature type="transmembrane region" description="Helical" evidence="9">
    <location>
        <begin position="185"/>
        <end position="207"/>
    </location>
</feature>
<evidence type="ECO:0000256" key="8">
    <source>
        <dbReference type="ARBA" id="ARBA00037998"/>
    </source>
</evidence>
<feature type="transmembrane region" description="Helical" evidence="9">
    <location>
        <begin position="219"/>
        <end position="244"/>
    </location>
</feature>
<evidence type="ECO:0000256" key="9">
    <source>
        <dbReference type="SAM" id="Phobius"/>
    </source>
</evidence>
<keyword evidence="11" id="KW-1185">Reference proteome</keyword>
<proteinExistence type="inferred from homology"/>
<keyword evidence="5" id="KW-0029">Amino-acid transport</keyword>
<evidence type="ECO:0000256" key="7">
    <source>
        <dbReference type="ARBA" id="ARBA00023136"/>
    </source>
</evidence>
<feature type="transmembrane region" description="Helical" evidence="9">
    <location>
        <begin position="6"/>
        <end position="28"/>
    </location>
</feature>
<dbReference type="RefSeq" id="WP_320217316.1">
    <property type="nucleotide sequence ID" value="NZ_JAVIIS010000060.1"/>
</dbReference>
<evidence type="ECO:0000313" key="11">
    <source>
        <dbReference type="Proteomes" id="UP001272097"/>
    </source>
</evidence>
<dbReference type="EMBL" id="JAVIIS010000060">
    <property type="protein sequence ID" value="MDX8443328.1"/>
    <property type="molecule type" value="Genomic_DNA"/>
</dbReference>
<comment type="subcellular location">
    <subcellularLocation>
        <location evidence="1">Cell membrane</location>
        <topology evidence="1">Multi-pass membrane protein</topology>
    </subcellularLocation>
</comment>
<comment type="similarity">
    <text evidence="8">Belongs to the binding-protein-dependent transport system permease family. LivHM subfamily.</text>
</comment>
<dbReference type="InterPro" id="IPR052157">
    <property type="entry name" value="BCAA_transport_permease"/>
</dbReference>
<dbReference type="Proteomes" id="UP001272097">
    <property type="component" value="Unassembled WGS sequence"/>
</dbReference>
<feature type="transmembrane region" description="Helical" evidence="9">
    <location>
        <begin position="40"/>
        <end position="58"/>
    </location>
</feature>
<evidence type="ECO:0000313" key="10">
    <source>
        <dbReference type="EMBL" id="MDX8443328.1"/>
    </source>
</evidence>
<keyword evidence="7 9" id="KW-0472">Membrane</keyword>
<evidence type="ECO:0000256" key="6">
    <source>
        <dbReference type="ARBA" id="ARBA00022989"/>
    </source>
</evidence>
<evidence type="ECO:0000256" key="1">
    <source>
        <dbReference type="ARBA" id="ARBA00004651"/>
    </source>
</evidence>
<organism evidence="10 11">
    <name type="scientific">Mesorhizobium australafricanum</name>
    <dbReference type="NCBI Taxonomy" id="3072311"/>
    <lineage>
        <taxon>Bacteria</taxon>
        <taxon>Pseudomonadati</taxon>
        <taxon>Pseudomonadota</taxon>
        <taxon>Alphaproteobacteria</taxon>
        <taxon>Hyphomicrobiales</taxon>
        <taxon>Phyllobacteriaceae</taxon>
        <taxon>Mesorhizobium</taxon>
    </lineage>
</organism>
<keyword evidence="6 9" id="KW-1133">Transmembrane helix</keyword>
<name>A0ABU4X5W3_9HYPH</name>
<evidence type="ECO:0000256" key="3">
    <source>
        <dbReference type="ARBA" id="ARBA00022475"/>
    </source>
</evidence>
<dbReference type="PANTHER" id="PTHR11795">
    <property type="entry name" value="BRANCHED-CHAIN AMINO ACID TRANSPORT SYSTEM PERMEASE PROTEIN LIVH"/>
    <property type="match status" value="1"/>
</dbReference>
<dbReference type="CDD" id="cd06582">
    <property type="entry name" value="TM_PBP1_LivH_like"/>
    <property type="match status" value="1"/>
</dbReference>
<keyword evidence="2" id="KW-0813">Transport</keyword>
<dbReference type="Pfam" id="PF02653">
    <property type="entry name" value="BPD_transp_2"/>
    <property type="match status" value="1"/>
</dbReference>
<gene>
    <name evidence="10" type="ORF">RFM51_27545</name>
</gene>
<evidence type="ECO:0000256" key="4">
    <source>
        <dbReference type="ARBA" id="ARBA00022692"/>
    </source>
</evidence>
<keyword evidence="3" id="KW-1003">Cell membrane</keyword>
<feature type="transmembrane region" description="Helical" evidence="9">
    <location>
        <begin position="64"/>
        <end position="83"/>
    </location>
</feature>
<accession>A0ABU4X5W3</accession>
<reference evidence="10 11" key="1">
    <citation type="submission" date="2023-08" db="EMBL/GenBank/DDBJ databases">
        <title>Implementing the SeqCode for naming new Mesorhizobium species isolated from Vachellia karroo root nodules.</title>
        <authorList>
            <person name="Van Lill M."/>
        </authorList>
    </citation>
    <scope>NUCLEOTIDE SEQUENCE [LARGE SCALE GENOMIC DNA]</scope>
    <source>
        <strain evidence="10 11">VK3E</strain>
    </source>
</reference>
<sequence length="283" mass="29687">MLTVQIIINGLAMGASLALVSIGLTLIFSILRVTNFAHGVLYMLGAYTVVYLCGTLGWNYFTALAAAGLLLAACGVLLEVALFSRFHGRLLEGAVMALGVGLFVEAAAWIVFGGTPQSVGTPFPGVWNVGGIILHKHRIFVMLASAVLVGLLYLFVDYTRYGRAMRAMQQNAYAARLQGIDVTRISILTFGLGGALAGLAGGLMAPLQKMLPDMGAGPLLLAFVVIILGGMGSIGGALMAAIFIGMVQSVVISLWTPQLAVGVSFFLAMLILLVRPKGLFGHE</sequence>
<evidence type="ECO:0000256" key="2">
    <source>
        <dbReference type="ARBA" id="ARBA00022448"/>
    </source>
</evidence>
<feature type="transmembrane region" description="Helical" evidence="9">
    <location>
        <begin position="251"/>
        <end position="274"/>
    </location>
</feature>
<dbReference type="InterPro" id="IPR001851">
    <property type="entry name" value="ABC_transp_permease"/>
</dbReference>
<feature type="transmembrane region" description="Helical" evidence="9">
    <location>
        <begin position="139"/>
        <end position="156"/>
    </location>
</feature>
<protein>
    <submittedName>
        <fullName evidence="10">Branched-chain amino acid ABC transporter permease</fullName>
    </submittedName>
</protein>